<dbReference type="Gene3D" id="3.30.70.1470">
    <property type="entry name" value="Caspase-like"/>
    <property type="match status" value="1"/>
</dbReference>
<feature type="domain" description="Caspase family p10" evidence="2">
    <location>
        <begin position="25"/>
        <end position="118"/>
    </location>
</feature>
<protein>
    <submittedName>
        <fullName evidence="3">Putative caspase</fullName>
    </submittedName>
</protein>
<evidence type="ECO:0000256" key="1">
    <source>
        <dbReference type="SAM" id="MobiDB-lite"/>
    </source>
</evidence>
<feature type="compositionally biased region" description="Polar residues" evidence="1">
    <location>
        <begin position="121"/>
        <end position="133"/>
    </location>
</feature>
<dbReference type="AlphaFoldDB" id="V5H9R5"/>
<reference evidence="3" key="1">
    <citation type="journal article" date="2015" name="Sci. Rep.">
        <title>Tissue- and time-dependent transcription in Ixodes ricinus salivary glands and midguts when blood feeding on the vertebrate host.</title>
        <authorList>
            <person name="Kotsyfakis M."/>
            <person name="Schwarz A."/>
            <person name="Erhart J."/>
            <person name="Ribeiro J.M."/>
        </authorList>
    </citation>
    <scope>NUCLEOTIDE SEQUENCE</scope>
    <source>
        <tissue evidence="3">Salivary gland and midgut</tissue>
    </source>
</reference>
<feature type="compositionally biased region" description="Basic and acidic residues" evidence="1">
    <location>
        <begin position="138"/>
        <end position="149"/>
    </location>
</feature>
<dbReference type="GO" id="GO:0006508">
    <property type="term" value="P:proteolysis"/>
    <property type="evidence" value="ECO:0007669"/>
    <property type="project" value="InterPro"/>
</dbReference>
<dbReference type="InterPro" id="IPR029030">
    <property type="entry name" value="Caspase-like_dom_sf"/>
</dbReference>
<evidence type="ECO:0000259" key="2">
    <source>
        <dbReference type="PROSITE" id="PS50207"/>
    </source>
</evidence>
<organism evidence="3">
    <name type="scientific">Ixodes ricinus</name>
    <name type="common">Common tick</name>
    <name type="synonym">Acarus ricinus</name>
    <dbReference type="NCBI Taxonomy" id="34613"/>
    <lineage>
        <taxon>Eukaryota</taxon>
        <taxon>Metazoa</taxon>
        <taxon>Ecdysozoa</taxon>
        <taxon>Arthropoda</taxon>
        <taxon>Chelicerata</taxon>
        <taxon>Arachnida</taxon>
        <taxon>Acari</taxon>
        <taxon>Parasitiformes</taxon>
        <taxon>Ixodida</taxon>
        <taxon>Ixodoidea</taxon>
        <taxon>Ixodidae</taxon>
        <taxon>Ixodinae</taxon>
        <taxon>Ixodes</taxon>
    </lineage>
</organism>
<dbReference type="PANTHER" id="PTHR22576:SF41">
    <property type="entry name" value="CASPASE 14, APOPTOSIS-RELATED CYSTEINE PEPTIDASE"/>
    <property type="match status" value="1"/>
</dbReference>
<evidence type="ECO:0000313" key="3">
    <source>
        <dbReference type="EMBL" id="JAB80045.1"/>
    </source>
</evidence>
<dbReference type="InterPro" id="IPR002138">
    <property type="entry name" value="Pept_C14_p10"/>
</dbReference>
<dbReference type="EMBL" id="GANP01004423">
    <property type="protein sequence ID" value="JAB80045.1"/>
    <property type="molecule type" value="mRNA"/>
</dbReference>
<proteinExistence type="evidence at transcript level"/>
<feature type="non-terminal residue" evidence="3">
    <location>
        <position position="1"/>
    </location>
</feature>
<dbReference type="SUPFAM" id="SSF52129">
    <property type="entry name" value="Caspase-like"/>
    <property type="match status" value="1"/>
</dbReference>
<name>V5H9R5_IXORI</name>
<dbReference type="InterPro" id="IPR011600">
    <property type="entry name" value="Pept_C14_caspase"/>
</dbReference>
<dbReference type="PANTHER" id="PTHR22576">
    <property type="entry name" value="MUCOSA ASSOCIATED LYMPHOID TISSUE LYMPHOMA TRANSLOCATION PROTEIN 1/PARACASPASE"/>
    <property type="match status" value="1"/>
</dbReference>
<dbReference type="PROSITE" id="PS50207">
    <property type="entry name" value="CASPASE_P10"/>
    <property type="match status" value="1"/>
</dbReference>
<dbReference type="GO" id="GO:0004197">
    <property type="term" value="F:cysteine-type endopeptidase activity"/>
    <property type="evidence" value="ECO:0007669"/>
    <property type="project" value="InterPro"/>
</dbReference>
<accession>V5H9R5</accession>
<sequence>QTCQVLPKDHKGGFEAVETGWAFPVPSRPDLFVGFATPPGYYAYKHPRTGSPFIQTLCEVFDEHALSTPPKDLVWLMTRVNSQIAHTFVTESESTDYHNKKQAPCFVSSLTRKLYFHPPEDSTSSSVDLQSAPSGELDEARRETRRTTD</sequence>
<dbReference type="InterPro" id="IPR052039">
    <property type="entry name" value="Caspase-related_regulators"/>
</dbReference>
<feature type="region of interest" description="Disordered" evidence="1">
    <location>
        <begin position="117"/>
        <end position="149"/>
    </location>
</feature>
<dbReference type="Pfam" id="PF00656">
    <property type="entry name" value="Peptidase_C14"/>
    <property type="match status" value="1"/>
</dbReference>